<keyword evidence="4 5" id="KW-0472">Membrane</keyword>
<comment type="subcellular location">
    <subcellularLocation>
        <location evidence="1">Membrane</location>
        <topology evidence="1">Multi-pass membrane protein</topology>
    </subcellularLocation>
</comment>
<accession>A0A953JBG9</accession>
<evidence type="ECO:0000256" key="1">
    <source>
        <dbReference type="ARBA" id="ARBA00004141"/>
    </source>
</evidence>
<evidence type="ECO:0000256" key="2">
    <source>
        <dbReference type="ARBA" id="ARBA00022692"/>
    </source>
</evidence>
<dbReference type="InterPro" id="IPR004837">
    <property type="entry name" value="NaCa_Exmemb"/>
</dbReference>
<feature type="transmembrane region" description="Helical" evidence="5">
    <location>
        <begin position="267"/>
        <end position="289"/>
    </location>
</feature>
<feature type="transmembrane region" description="Helical" evidence="5">
    <location>
        <begin position="120"/>
        <end position="153"/>
    </location>
</feature>
<evidence type="ECO:0000259" key="6">
    <source>
        <dbReference type="Pfam" id="PF01699"/>
    </source>
</evidence>
<sequence>MTEILFLLLSLLMILASAEVFTNGVESLGRRLSLSQAVVGSILAAVGTALPETILPFVAILMHGGDAAKSIGVGAILGAPFMLSTLALFLVGISVAVSFFRKKREFELLVEAPSLKRDLLFFIALYGAAILLPLFVRGHIVIALLLVAGYLVYAYRTFTGESEDIMHAQELYLRKLISLGRRQEKGAGDSPEGHGPERLFLILFQVMAALGLMVGGAHVFVGSIEKLSASWGMSPLLFALLVAPIATELPEKFNSVTWTLKGKDTLAMGNITGAMVFQSTFPVSVGLLFTEWNLSGLGILSAVLALSSALVMIAEIHFRGRISPWSLLTGGLLYLVYVAAILLSH</sequence>
<keyword evidence="2 5" id="KW-0812">Transmembrane</keyword>
<evidence type="ECO:0000256" key="3">
    <source>
        <dbReference type="ARBA" id="ARBA00022989"/>
    </source>
</evidence>
<dbReference type="EMBL" id="JAIOIV010000095">
    <property type="protein sequence ID" value="MBZ0156892.1"/>
    <property type="molecule type" value="Genomic_DNA"/>
</dbReference>
<dbReference type="PANTHER" id="PTHR10846:SF8">
    <property type="entry name" value="INNER MEMBRANE PROTEIN YRBG"/>
    <property type="match status" value="1"/>
</dbReference>
<dbReference type="GO" id="GO:0006874">
    <property type="term" value="P:intracellular calcium ion homeostasis"/>
    <property type="evidence" value="ECO:0007669"/>
    <property type="project" value="TreeGrafter"/>
</dbReference>
<dbReference type="InterPro" id="IPR044880">
    <property type="entry name" value="NCX_ion-bd_dom_sf"/>
</dbReference>
<feature type="transmembrane region" description="Helical" evidence="5">
    <location>
        <begin position="199"/>
        <end position="221"/>
    </location>
</feature>
<proteinExistence type="predicted"/>
<reference evidence="7" key="2">
    <citation type="submission" date="2021-08" db="EMBL/GenBank/DDBJ databases">
        <authorList>
            <person name="Dalcin Martins P."/>
        </authorList>
    </citation>
    <scope>NUCLEOTIDE SEQUENCE</scope>
    <source>
        <strain evidence="7">MAG_39</strain>
    </source>
</reference>
<evidence type="ECO:0000256" key="4">
    <source>
        <dbReference type="ARBA" id="ARBA00023136"/>
    </source>
</evidence>
<feature type="transmembrane region" description="Helical" evidence="5">
    <location>
        <begin position="73"/>
        <end position="100"/>
    </location>
</feature>
<comment type="caution">
    <text evidence="7">The sequence shown here is derived from an EMBL/GenBank/DDBJ whole genome shotgun (WGS) entry which is preliminary data.</text>
</comment>
<feature type="transmembrane region" description="Helical" evidence="5">
    <location>
        <begin position="42"/>
        <end position="61"/>
    </location>
</feature>
<evidence type="ECO:0000313" key="7">
    <source>
        <dbReference type="EMBL" id="MBZ0156892.1"/>
    </source>
</evidence>
<dbReference type="Gene3D" id="1.20.1420.30">
    <property type="entry name" value="NCX, central ion-binding region"/>
    <property type="match status" value="2"/>
</dbReference>
<feature type="transmembrane region" description="Helical" evidence="5">
    <location>
        <begin position="325"/>
        <end position="343"/>
    </location>
</feature>
<dbReference type="GO" id="GO:0005886">
    <property type="term" value="C:plasma membrane"/>
    <property type="evidence" value="ECO:0007669"/>
    <property type="project" value="TreeGrafter"/>
</dbReference>
<dbReference type="PANTHER" id="PTHR10846">
    <property type="entry name" value="SODIUM/POTASSIUM/CALCIUM EXCHANGER"/>
    <property type="match status" value="1"/>
</dbReference>
<organism evidence="7 8">
    <name type="scientific">Candidatus Nitrobium versatile</name>
    <dbReference type="NCBI Taxonomy" id="2884831"/>
    <lineage>
        <taxon>Bacteria</taxon>
        <taxon>Pseudomonadati</taxon>
        <taxon>Nitrospirota</taxon>
        <taxon>Nitrospiria</taxon>
        <taxon>Nitrospirales</taxon>
        <taxon>Nitrospiraceae</taxon>
        <taxon>Candidatus Nitrobium</taxon>
    </lineage>
</organism>
<dbReference type="Proteomes" id="UP000705867">
    <property type="component" value="Unassembled WGS sequence"/>
</dbReference>
<gene>
    <name evidence="7" type="ORF">K8I29_11880</name>
</gene>
<dbReference type="GO" id="GO:0008273">
    <property type="term" value="F:calcium, potassium:sodium antiporter activity"/>
    <property type="evidence" value="ECO:0007669"/>
    <property type="project" value="TreeGrafter"/>
</dbReference>
<evidence type="ECO:0000313" key="8">
    <source>
        <dbReference type="Proteomes" id="UP000705867"/>
    </source>
</evidence>
<dbReference type="GO" id="GO:0005262">
    <property type="term" value="F:calcium channel activity"/>
    <property type="evidence" value="ECO:0007669"/>
    <property type="project" value="TreeGrafter"/>
</dbReference>
<keyword evidence="3 5" id="KW-1133">Transmembrane helix</keyword>
<dbReference type="InterPro" id="IPR004481">
    <property type="entry name" value="K/Na/Ca-exchanger"/>
</dbReference>
<feature type="domain" description="Sodium/calcium exchanger membrane region" evidence="6">
    <location>
        <begin position="204"/>
        <end position="341"/>
    </location>
</feature>
<evidence type="ECO:0000256" key="5">
    <source>
        <dbReference type="SAM" id="Phobius"/>
    </source>
</evidence>
<reference evidence="7" key="1">
    <citation type="journal article" date="2021" name="bioRxiv">
        <title>Unraveling nitrogen, sulfur and carbon metabolic pathways and microbial community transcriptional responses to substrate deprivation and toxicity stresses in a bioreactor mimicking anoxic brackish coastal sediment conditions.</title>
        <authorList>
            <person name="Martins P.D."/>
            <person name="Echeveste M.J."/>
            <person name="Arshad A."/>
            <person name="Kurth J."/>
            <person name="Ouboter H."/>
            <person name="Jetten M.S.M."/>
            <person name="Welte C.U."/>
        </authorList>
    </citation>
    <scope>NUCLEOTIDE SEQUENCE</scope>
    <source>
        <strain evidence="7">MAG_39</strain>
    </source>
</reference>
<feature type="domain" description="Sodium/calcium exchanger membrane region" evidence="6">
    <location>
        <begin position="4"/>
        <end position="156"/>
    </location>
</feature>
<feature type="transmembrane region" description="Helical" evidence="5">
    <location>
        <begin position="295"/>
        <end position="313"/>
    </location>
</feature>
<dbReference type="AlphaFoldDB" id="A0A953JBG9"/>
<dbReference type="Pfam" id="PF01699">
    <property type="entry name" value="Na_Ca_ex"/>
    <property type="match status" value="2"/>
</dbReference>
<protein>
    <submittedName>
        <fullName evidence="7">Sodium:calcium antiporter</fullName>
    </submittedName>
</protein>
<name>A0A953JBG9_9BACT</name>
<feature type="transmembrane region" description="Helical" evidence="5">
    <location>
        <begin position="227"/>
        <end position="246"/>
    </location>
</feature>